<keyword evidence="1" id="KW-1133">Transmembrane helix</keyword>
<accession>A0A518XDE6</accession>
<dbReference type="Proteomes" id="UP000319411">
    <property type="component" value="Chromosome"/>
</dbReference>
<evidence type="ECO:0000313" key="2">
    <source>
        <dbReference type="EMBL" id="QDY42232.1"/>
    </source>
</evidence>
<protein>
    <submittedName>
        <fullName evidence="2">Uncharacterized protein</fullName>
    </submittedName>
</protein>
<keyword evidence="1" id="KW-0812">Transmembrane</keyword>
<dbReference type="KEGG" id="pdis:D8B20_10145"/>
<organism evidence="2 3">
    <name type="scientific">Candidatus Pantoea soli</name>
    <dbReference type="NCBI Taxonomy" id="3098669"/>
    <lineage>
        <taxon>Bacteria</taxon>
        <taxon>Pseudomonadati</taxon>
        <taxon>Pseudomonadota</taxon>
        <taxon>Gammaproteobacteria</taxon>
        <taxon>Enterobacterales</taxon>
        <taxon>Erwiniaceae</taxon>
        <taxon>Pantoea</taxon>
    </lineage>
</organism>
<gene>
    <name evidence="2" type="ORF">D8B20_10145</name>
</gene>
<keyword evidence="1" id="KW-0472">Membrane</keyword>
<proteinExistence type="predicted"/>
<dbReference type="RefSeq" id="WP_145888766.1">
    <property type="nucleotide sequence ID" value="NZ_CP032702.1"/>
</dbReference>
<reference evidence="2 3" key="1">
    <citation type="submission" date="2018-10" db="EMBL/GenBank/DDBJ databases">
        <title>Genome Sequencing of Pantoea dispersa DSM 32899.</title>
        <authorList>
            <person name="Nawrath M."/>
            <person name="Ottenheim C."/>
            <person name="Wilm A."/>
            <person name="Zimmermann W."/>
            <person name="Wu J.C."/>
        </authorList>
    </citation>
    <scope>NUCLEOTIDE SEQUENCE [LARGE SCALE GENOMIC DNA]</scope>
    <source>
        <strain evidence="2 3">DSM 32899</strain>
    </source>
</reference>
<keyword evidence="3" id="KW-1185">Reference proteome</keyword>
<name>A0A518XDE6_9GAMM</name>
<evidence type="ECO:0000313" key="3">
    <source>
        <dbReference type="Proteomes" id="UP000319411"/>
    </source>
</evidence>
<dbReference type="EMBL" id="CP032702">
    <property type="protein sequence ID" value="QDY42232.1"/>
    <property type="molecule type" value="Genomic_DNA"/>
</dbReference>
<evidence type="ECO:0000256" key="1">
    <source>
        <dbReference type="SAM" id="Phobius"/>
    </source>
</evidence>
<sequence length="92" mass="10551">MLVNSAHLAVAKRCGKAILYLFILALTCILWQLIVQNFDEQRKWKEYSLDNNCYISSQLDDGNGSDEHGGRLATNPLPKEWSCDNGLKFKRY</sequence>
<feature type="transmembrane region" description="Helical" evidence="1">
    <location>
        <begin position="17"/>
        <end position="35"/>
    </location>
</feature>
<dbReference type="AlphaFoldDB" id="A0A518XDE6"/>